<organism evidence="2 3">
    <name type="scientific">Caulobacter endophyticus</name>
    <dbReference type="NCBI Taxonomy" id="2172652"/>
    <lineage>
        <taxon>Bacteria</taxon>
        <taxon>Pseudomonadati</taxon>
        <taxon>Pseudomonadota</taxon>
        <taxon>Alphaproteobacteria</taxon>
        <taxon>Caulobacterales</taxon>
        <taxon>Caulobacteraceae</taxon>
        <taxon>Caulobacter</taxon>
    </lineage>
</organism>
<dbReference type="AlphaFoldDB" id="A0A2T9K9S1"/>
<name>A0A2T9K9S1_9CAUL</name>
<evidence type="ECO:0000313" key="2">
    <source>
        <dbReference type="EMBL" id="PVM92718.1"/>
    </source>
</evidence>
<dbReference type="Pfam" id="PF12680">
    <property type="entry name" value="SnoaL_2"/>
    <property type="match status" value="1"/>
</dbReference>
<dbReference type="Gene3D" id="3.10.450.50">
    <property type="match status" value="1"/>
</dbReference>
<evidence type="ECO:0000313" key="3">
    <source>
        <dbReference type="Proteomes" id="UP000245073"/>
    </source>
</evidence>
<protein>
    <submittedName>
        <fullName evidence="2">Nuclear transport factor 2 family protein</fullName>
    </submittedName>
</protein>
<dbReference type="Proteomes" id="UP000245073">
    <property type="component" value="Unassembled WGS sequence"/>
</dbReference>
<comment type="caution">
    <text evidence="2">The sequence shown here is derived from an EMBL/GenBank/DDBJ whole genome shotgun (WGS) entry which is preliminary data.</text>
</comment>
<accession>A0A2T9K9S1</accession>
<dbReference type="OrthoDB" id="118733at2"/>
<proteinExistence type="predicted"/>
<dbReference type="EMBL" id="QDKQ01000024">
    <property type="protein sequence ID" value="PVM92718.1"/>
    <property type="molecule type" value="Genomic_DNA"/>
</dbReference>
<evidence type="ECO:0000259" key="1">
    <source>
        <dbReference type="Pfam" id="PF12680"/>
    </source>
</evidence>
<gene>
    <name evidence="2" type="ORF">DDF67_04940</name>
</gene>
<keyword evidence="3" id="KW-1185">Reference proteome</keyword>
<feature type="domain" description="SnoaL-like" evidence="1">
    <location>
        <begin position="7"/>
        <end position="101"/>
    </location>
</feature>
<dbReference type="InterPro" id="IPR032710">
    <property type="entry name" value="NTF2-like_dom_sf"/>
</dbReference>
<dbReference type="InterPro" id="IPR037401">
    <property type="entry name" value="SnoaL-like"/>
</dbReference>
<dbReference type="SUPFAM" id="SSF54427">
    <property type="entry name" value="NTF2-like"/>
    <property type="match status" value="1"/>
</dbReference>
<dbReference type="RefSeq" id="WP_109099826.1">
    <property type="nucleotide sequence ID" value="NZ_QDKQ01000024.1"/>
</dbReference>
<reference evidence="2 3" key="1">
    <citation type="submission" date="2018-04" db="EMBL/GenBank/DDBJ databases">
        <title>The genome sequence of Caulobacter sp. 744.</title>
        <authorList>
            <person name="Gao J."/>
            <person name="Sun J."/>
        </authorList>
    </citation>
    <scope>NUCLEOTIDE SEQUENCE [LARGE SCALE GENOMIC DNA]</scope>
    <source>
        <strain evidence="2 3">774</strain>
    </source>
</reference>
<sequence>MDDAAAVEAYFEAWQANQPEWLDAVLAPDIHVEGPLGVIDGASQYKAALSRLFAITRRLEIRKRWVDGPDVGTWFDLHHTGDAKAIACVNWLRIEAGLVTQVKVAFDPRAILTLMNR</sequence>